<keyword evidence="4 9" id="KW-0418">Kinase</keyword>
<feature type="binding site" evidence="9">
    <location>
        <position position="282"/>
    </location>
    <ligand>
        <name>K(+)</name>
        <dbReference type="ChEBI" id="CHEBI:29103"/>
    </ligand>
</feature>
<dbReference type="RefSeq" id="WP_044965233.1">
    <property type="nucleotide sequence ID" value="NZ_DBFYTW010000222.1"/>
</dbReference>
<evidence type="ECO:0000256" key="3">
    <source>
        <dbReference type="ARBA" id="ARBA00022741"/>
    </source>
</evidence>
<evidence type="ECO:0000256" key="6">
    <source>
        <dbReference type="ARBA" id="ARBA00022842"/>
    </source>
</evidence>
<evidence type="ECO:0000256" key="2">
    <source>
        <dbReference type="ARBA" id="ARBA00022723"/>
    </source>
</evidence>
<evidence type="ECO:0000313" key="13">
    <source>
        <dbReference type="EMBL" id="ODR58208.1"/>
    </source>
</evidence>
<dbReference type="PRINTS" id="PR00990">
    <property type="entry name" value="RIBOKINASE"/>
</dbReference>
<dbReference type="InterPro" id="IPR011611">
    <property type="entry name" value="PfkB_dom"/>
</dbReference>
<feature type="binding site" evidence="9">
    <location>
        <position position="239"/>
    </location>
    <ligand>
        <name>K(+)</name>
        <dbReference type="ChEBI" id="CHEBI:29103"/>
    </ligand>
</feature>
<dbReference type="GO" id="GO:0046872">
    <property type="term" value="F:metal ion binding"/>
    <property type="evidence" value="ECO:0007669"/>
    <property type="project" value="UniProtKB-KW"/>
</dbReference>
<proteinExistence type="inferred from homology"/>
<evidence type="ECO:0000256" key="7">
    <source>
        <dbReference type="ARBA" id="ARBA00022958"/>
    </source>
</evidence>
<dbReference type="PATRIC" id="fig|1432052.4.peg.800"/>
<comment type="caution">
    <text evidence="9">Lacks conserved residue(s) required for the propagation of feature annotation.</text>
</comment>
<dbReference type="GO" id="GO:0005737">
    <property type="term" value="C:cytoplasm"/>
    <property type="evidence" value="ECO:0007669"/>
    <property type="project" value="UniProtKB-SubCell"/>
</dbReference>
<keyword evidence="2 9" id="KW-0479">Metal-binding</keyword>
<evidence type="ECO:0000256" key="8">
    <source>
        <dbReference type="ARBA" id="ARBA00023277"/>
    </source>
</evidence>
<organism evidence="11 14">
    <name type="scientific">Eisenbergiella tayi</name>
    <dbReference type="NCBI Taxonomy" id="1432052"/>
    <lineage>
        <taxon>Bacteria</taxon>
        <taxon>Bacillati</taxon>
        <taxon>Bacillota</taxon>
        <taxon>Clostridia</taxon>
        <taxon>Lachnospirales</taxon>
        <taxon>Lachnospiraceae</taxon>
        <taxon>Eisenbergiella</taxon>
    </lineage>
</organism>
<evidence type="ECO:0000256" key="1">
    <source>
        <dbReference type="ARBA" id="ARBA00022679"/>
    </source>
</evidence>
<feature type="binding site" evidence="9">
    <location>
        <position position="136"/>
    </location>
    <ligand>
        <name>substrate</name>
    </ligand>
</feature>
<dbReference type="EMBL" id="MEHD01000020">
    <property type="protein sequence ID" value="ODR58208.1"/>
    <property type="molecule type" value="Genomic_DNA"/>
</dbReference>
<dbReference type="AlphaFoldDB" id="A0A1E3AKD5"/>
<reference evidence="11 14" key="1">
    <citation type="submission" date="2016-07" db="EMBL/GenBank/DDBJ databases">
        <title>Characterization of isolates of Eisenbergiella tayi derived from blood cultures, using whole genome sequencing.</title>
        <authorList>
            <person name="Burdz T."/>
            <person name="Wiebe D."/>
            <person name="Huynh C."/>
            <person name="Bernard K."/>
        </authorList>
    </citation>
    <scope>NUCLEOTIDE SEQUENCE [LARGE SCALE GENOMIC DNA]</scope>
    <source>
        <strain evidence="11 14">NML 110608</strain>
    </source>
</reference>
<feature type="binding site" evidence="9">
    <location>
        <position position="278"/>
    </location>
    <ligand>
        <name>K(+)</name>
        <dbReference type="ChEBI" id="CHEBI:29103"/>
    </ligand>
</feature>
<reference evidence="13 16" key="2">
    <citation type="submission" date="2016-08" db="EMBL/GenBank/DDBJ databases">
        <title>Characterization of Isolates of Eisenbergiella tayi Derived from Blood Cultures, Using Whole Genome Sequencing.</title>
        <authorList>
            <person name="Bernier A.-M."/>
            <person name="Burdz T."/>
            <person name="Wiebe D."/>
            <person name="Bernard K."/>
        </authorList>
    </citation>
    <scope>NUCLEOTIDE SEQUENCE [LARGE SCALE GENOMIC DNA]</scope>
    <source>
        <strain evidence="13 16">NML120146</strain>
    </source>
</reference>
<sequence length="299" mass="32416">MKILNFGSLNIDKVYKVPHFVRPGETISSLGYECFPGGKGLNQSIAVSRAGAEIWHAGTIGKDGLFLKEILEQSGVKTCYLRDSGQITGHALIQVSGEGENCIILFNGSNYENDRAFIDDVLKDFSEGDILLLQNEISNLDYLLQRGKEKGLRIMLNPSPMDENLRNMDLSGVTWLMLNETEGKEMTGESEAARIADALVGRYPRMNVILTLGKDGALYQNGKKRFKQPCFPAETVDTTAAGDTFTGYFIASSAFGKTEEEAMKTAACAAAVTVSREGAAVSIPVMADVDARINPTAPV</sequence>
<dbReference type="InterPro" id="IPR029056">
    <property type="entry name" value="Ribokinase-like"/>
</dbReference>
<comment type="subunit">
    <text evidence="9">Homodimer.</text>
</comment>
<dbReference type="InterPro" id="IPR011877">
    <property type="entry name" value="Ribokinase"/>
</dbReference>
<evidence type="ECO:0000256" key="5">
    <source>
        <dbReference type="ARBA" id="ARBA00022840"/>
    </source>
</evidence>
<evidence type="ECO:0000313" key="14">
    <source>
        <dbReference type="Proteomes" id="UP000094067"/>
    </source>
</evidence>
<name>A0A1E3AKD5_9FIRM</name>
<evidence type="ECO:0000256" key="9">
    <source>
        <dbReference type="HAMAP-Rule" id="MF_01987"/>
    </source>
</evidence>
<keyword evidence="8 9" id="KW-0119">Carbohydrate metabolism</keyword>
<evidence type="ECO:0000256" key="4">
    <source>
        <dbReference type="ARBA" id="ARBA00022777"/>
    </source>
</evidence>
<protein>
    <recommendedName>
        <fullName evidence="9">Ribokinase</fullName>
        <shortName evidence="9">RK</shortName>
        <ecNumber evidence="9">2.7.1.15</ecNumber>
    </recommendedName>
</protein>
<dbReference type="PANTHER" id="PTHR10584:SF166">
    <property type="entry name" value="RIBOKINASE"/>
    <property type="match status" value="1"/>
</dbReference>
<comment type="pathway">
    <text evidence="9">Carbohydrate metabolism; D-ribose degradation; D-ribose 5-phosphate from beta-D-ribopyranose: step 2/2.</text>
</comment>
<feature type="binding site" evidence="9">
    <location>
        <position position="243"/>
    </location>
    <ligand>
        <name>substrate</name>
    </ligand>
</feature>
<evidence type="ECO:0000313" key="15">
    <source>
        <dbReference type="Proteomes" id="UP000094271"/>
    </source>
</evidence>
<dbReference type="Proteomes" id="UP000094271">
    <property type="component" value="Unassembled WGS sequence"/>
</dbReference>
<dbReference type="HAMAP" id="MF_01987">
    <property type="entry name" value="Ribokinase"/>
    <property type="match status" value="1"/>
</dbReference>
<comment type="subcellular location">
    <subcellularLocation>
        <location evidence="9">Cytoplasm</location>
    </subcellularLocation>
</comment>
<evidence type="ECO:0000313" key="11">
    <source>
        <dbReference type="EMBL" id="ODM09079.1"/>
    </source>
</evidence>
<dbReference type="UniPathway" id="UPA00916">
    <property type="reaction ID" value="UER00889"/>
</dbReference>
<evidence type="ECO:0000313" key="16">
    <source>
        <dbReference type="Proteomes" id="UP000094869"/>
    </source>
</evidence>
<dbReference type="EC" id="2.7.1.15" evidence="9"/>
<comment type="cofactor">
    <cofactor evidence="9">
        <name>Mg(2+)</name>
        <dbReference type="ChEBI" id="CHEBI:18420"/>
    </cofactor>
    <text evidence="9">Requires a divalent cation, most likely magnesium in vivo, as an electrophilic catalyst to aid phosphoryl group transfer. It is the chelate of the metal and the nucleotide that is the actual substrate.</text>
</comment>
<dbReference type="Pfam" id="PF00294">
    <property type="entry name" value="PfkB"/>
    <property type="match status" value="1"/>
</dbReference>
<dbReference type="Gene3D" id="3.40.1190.20">
    <property type="match status" value="1"/>
</dbReference>
<keyword evidence="9" id="KW-0963">Cytoplasm</keyword>
<comment type="activity regulation">
    <text evidence="9">Activated by a monovalent cation that binds near, but not in, the active site. The most likely occupant of the site in vivo is potassium. Ion binding induces a conformational change that may alter substrate affinity.</text>
</comment>
<reference evidence="12 15" key="3">
    <citation type="submission" date="2016-08" db="EMBL/GenBank/DDBJ databases">
        <authorList>
            <person name="Seilhamer J.J."/>
        </authorList>
    </citation>
    <scope>NUCLEOTIDE SEQUENCE [LARGE SCALE GENOMIC DNA]</scope>
    <source>
        <strain evidence="12 15">NML150140-1</strain>
    </source>
</reference>
<dbReference type="GO" id="GO:0019303">
    <property type="term" value="P:D-ribose catabolic process"/>
    <property type="evidence" value="ECO:0007669"/>
    <property type="project" value="UniProtKB-UniRule"/>
</dbReference>
<keyword evidence="1 9" id="KW-0808">Transferase</keyword>
<feature type="binding site" evidence="9">
    <location>
        <begin position="38"/>
        <end position="42"/>
    </location>
    <ligand>
        <name>substrate</name>
    </ligand>
</feature>
<dbReference type="EMBL" id="MEHA01000019">
    <property type="protein sequence ID" value="ODR47817.1"/>
    <property type="molecule type" value="Genomic_DNA"/>
</dbReference>
<keyword evidence="3 9" id="KW-0547">Nucleotide-binding</keyword>
<keyword evidence="5 9" id="KW-0067">ATP-binding</keyword>
<feature type="domain" description="Carbohydrate kinase PfkB" evidence="10">
    <location>
        <begin position="3"/>
        <end position="284"/>
    </location>
</feature>
<evidence type="ECO:0000259" key="10">
    <source>
        <dbReference type="Pfam" id="PF00294"/>
    </source>
</evidence>
<feature type="binding site" evidence="9">
    <location>
        <position position="237"/>
    </location>
    <ligand>
        <name>K(+)</name>
        <dbReference type="ChEBI" id="CHEBI:29103"/>
    </ligand>
</feature>
<keyword evidence="7 9" id="KW-0630">Potassium</keyword>
<comment type="caution">
    <text evidence="11">The sequence shown here is derived from an EMBL/GenBank/DDBJ whole genome shotgun (WGS) entry which is preliminary data.</text>
</comment>
<feature type="binding site" evidence="9">
    <location>
        <position position="179"/>
    </location>
    <ligand>
        <name>ATP</name>
        <dbReference type="ChEBI" id="CHEBI:30616"/>
    </ligand>
</feature>
<keyword evidence="6 9" id="KW-0460">Magnesium</keyword>
<dbReference type="EMBL" id="MCGH01000001">
    <property type="protein sequence ID" value="ODM09079.1"/>
    <property type="molecule type" value="Genomic_DNA"/>
</dbReference>
<feature type="binding site" evidence="9">
    <location>
        <position position="273"/>
    </location>
    <ligand>
        <name>K(+)</name>
        <dbReference type="ChEBI" id="CHEBI:29103"/>
    </ligand>
</feature>
<dbReference type="InterPro" id="IPR002139">
    <property type="entry name" value="Ribo/fructo_kinase"/>
</dbReference>
<feature type="binding site" evidence="9">
    <location>
        <begin position="242"/>
        <end position="243"/>
    </location>
    <ligand>
        <name>ATP</name>
        <dbReference type="ChEBI" id="CHEBI:30616"/>
    </ligand>
</feature>
<feature type="binding site" evidence="9">
    <location>
        <begin position="10"/>
        <end position="12"/>
    </location>
    <ligand>
        <name>substrate</name>
    </ligand>
</feature>
<dbReference type="GO" id="GO:0004747">
    <property type="term" value="F:ribokinase activity"/>
    <property type="evidence" value="ECO:0007669"/>
    <property type="project" value="UniProtKB-UniRule"/>
</dbReference>
<feature type="binding site" evidence="9">
    <location>
        <begin position="211"/>
        <end position="216"/>
    </location>
    <ligand>
        <name>ATP</name>
        <dbReference type="ChEBI" id="CHEBI:30616"/>
    </ligand>
</feature>
<dbReference type="PANTHER" id="PTHR10584">
    <property type="entry name" value="SUGAR KINASE"/>
    <property type="match status" value="1"/>
</dbReference>
<comment type="catalytic activity">
    <reaction evidence="9">
        <text>D-ribose + ATP = D-ribose 5-phosphate + ADP + H(+)</text>
        <dbReference type="Rhea" id="RHEA:13697"/>
        <dbReference type="ChEBI" id="CHEBI:15378"/>
        <dbReference type="ChEBI" id="CHEBI:30616"/>
        <dbReference type="ChEBI" id="CHEBI:47013"/>
        <dbReference type="ChEBI" id="CHEBI:78346"/>
        <dbReference type="ChEBI" id="CHEBI:456216"/>
        <dbReference type="EC" id="2.7.1.15"/>
    </reaction>
</comment>
<evidence type="ECO:0000313" key="12">
    <source>
        <dbReference type="EMBL" id="ODR47817.1"/>
    </source>
</evidence>
<dbReference type="OrthoDB" id="9775849at2"/>
<dbReference type="Proteomes" id="UP000094869">
    <property type="component" value="Unassembled WGS sequence"/>
</dbReference>
<feature type="active site" description="Proton acceptor" evidence="9">
    <location>
        <position position="243"/>
    </location>
</feature>
<gene>
    <name evidence="11" type="primary">rbsK_1</name>
    <name evidence="9" type="synonym">rbsK</name>
    <name evidence="12" type="ORF">BEI59_22210</name>
    <name evidence="11" type="ORF">BEI61_00708</name>
    <name evidence="13" type="ORF">BEI63_09780</name>
</gene>
<dbReference type="CDD" id="cd01174">
    <property type="entry name" value="ribokinase"/>
    <property type="match status" value="1"/>
</dbReference>
<comment type="similarity">
    <text evidence="9">Belongs to the carbohydrate kinase PfkB family. Ribokinase subfamily.</text>
</comment>
<comment type="function">
    <text evidence="9">Catalyzes the phosphorylation of ribose at O-5 in a reaction requiring ATP and magnesium. The resulting D-ribose-5-phosphate can then be used either for sythesis of nucleotides, histidine, and tryptophan, or as a component of the pentose phosphate pathway.</text>
</comment>
<dbReference type="SUPFAM" id="SSF53613">
    <property type="entry name" value="Ribokinase-like"/>
    <property type="match status" value="1"/>
</dbReference>
<accession>A0A1E3AKD5</accession>
<dbReference type="Proteomes" id="UP000094067">
    <property type="component" value="Unassembled WGS sequence"/>
</dbReference>
<feature type="binding site" evidence="9">
    <location>
        <position position="276"/>
    </location>
    <ligand>
        <name>K(+)</name>
        <dbReference type="ChEBI" id="CHEBI:29103"/>
    </ligand>
</feature>
<keyword evidence="16" id="KW-1185">Reference proteome</keyword>
<dbReference type="GO" id="GO:0005524">
    <property type="term" value="F:ATP binding"/>
    <property type="evidence" value="ECO:0007669"/>
    <property type="project" value="UniProtKB-UniRule"/>
</dbReference>